<accession>A0A511MB67</accession>
<dbReference type="EMBL" id="BJXA01000012">
    <property type="protein sequence ID" value="GEM37903.1"/>
    <property type="molecule type" value="Genomic_DNA"/>
</dbReference>
<protein>
    <submittedName>
        <fullName evidence="2">Uncharacterized protein</fullName>
    </submittedName>
</protein>
<evidence type="ECO:0000256" key="1">
    <source>
        <dbReference type="SAM" id="MobiDB-lite"/>
    </source>
</evidence>
<dbReference type="AlphaFoldDB" id="A0A511MB67"/>
<evidence type="ECO:0000313" key="2">
    <source>
        <dbReference type="EMBL" id="GEM37903.1"/>
    </source>
</evidence>
<evidence type="ECO:0000313" key="3">
    <source>
        <dbReference type="Proteomes" id="UP000321424"/>
    </source>
</evidence>
<dbReference type="Proteomes" id="UP000321424">
    <property type="component" value="Unassembled WGS sequence"/>
</dbReference>
<sequence length="273" mass="27757">MRVETDNGRHLADIPCEAGCACADKLFGVSGGHRSVVRVAPNTCRARAVFPSSTVLIISQYSGVTVPAIRTSGSIIATVTALLCIGTGLATSVHADPPDASRCTGDKARNADDKPFIVHYCLLASSAAQRAHIAGEVTVAAATEGNDGRGRAGGEADGNASAAAEAAIEASTAEDAAAAASDAANYAATAVNLATGIDLPDSDGAPQNEDTAIRAAAATARAVAHAVRLTRIDAKNPQLANTAARKEQVAVQTSQEYFNGKPENPVKITELPE</sequence>
<gene>
    <name evidence="2" type="ORF">NN4_24220</name>
</gene>
<proteinExistence type="predicted"/>
<comment type="caution">
    <text evidence="2">The sequence shown here is derived from an EMBL/GenBank/DDBJ whole genome shotgun (WGS) entry which is preliminary data.</text>
</comment>
<reference evidence="2 3" key="1">
    <citation type="submission" date="2019-07" db="EMBL/GenBank/DDBJ databases">
        <title>Whole genome shotgun sequence of Nocardia ninae NBRC 108245.</title>
        <authorList>
            <person name="Hosoyama A."/>
            <person name="Uohara A."/>
            <person name="Ohji S."/>
            <person name="Ichikawa N."/>
        </authorList>
    </citation>
    <scope>NUCLEOTIDE SEQUENCE [LARGE SCALE GENOMIC DNA]</scope>
    <source>
        <strain evidence="2 3">NBRC 108245</strain>
    </source>
</reference>
<keyword evidence="3" id="KW-1185">Reference proteome</keyword>
<name>A0A511MB67_9NOCA</name>
<organism evidence="2 3">
    <name type="scientific">Nocardia ninae NBRC 108245</name>
    <dbReference type="NCBI Taxonomy" id="1210091"/>
    <lineage>
        <taxon>Bacteria</taxon>
        <taxon>Bacillati</taxon>
        <taxon>Actinomycetota</taxon>
        <taxon>Actinomycetes</taxon>
        <taxon>Mycobacteriales</taxon>
        <taxon>Nocardiaceae</taxon>
        <taxon>Nocardia</taxon>
    </lineage>
</organism>
<feature type="region of interest" description="Disordered" evidence="1">
    <location>
        <begin position="253"/>
        <end position="273"/>
    </location>
</feature>